<dbReference type="SUPFAM" id="SSF48726">
    <property type="entry name" value="Immunoglobulin"/>
    <property type="match status" value="2"/>
</dbReference>
<dbReference type="InterPro" id="IPR013783">
    <property type="entry name" value="Ig-like_fold"/>
</dbReference>
<dbReference type="InterPro" id="IPR036179">
    <property type="entry name" value="Ig-like_dom_sf"/>
</dbReference>
<dbReference type="FunFam" id="2.60.40.10:FF:000142">
    <property type="entry name" value="V-set domain-containing T-cell activation inhibitor 1"/>
    <property type="match status" value="1"/>
</dbReference>
<dbReference type="AlphaFoldDB" id="A0A669CZ38"/>
<evidence type="ECO:0000256" key="2">
    <source>
        <dbReference type="ARBA" id="ARBA00022692"/>
    </source>
</evidence>
<gene>
    <name evidence="13" type="primary">LOC102082047</name>
</gene>
<feature type="compositionally biased region" description="Basic and acidic residues" evidence="10">
    <location>
        <begin position="712"/>
        <end position="753"/>
    </location>
</feature>
<dbReference type="GO" id="GO:0005102">
    <property type="term" value="F:signaling receptor binding"/>
    <property type="evidence" value="ECO:0007669"/>
    <property type="project" value="TreeGrafter"/>
</dbReference>
<keyword evidence="4 11" id="KW-1133">Transmembrane helix</keyword>
<feature type="compositionally biased region" description="Basic and acidic residues" evidence="10">
    <location>
        <begin position="478"/>
        <end position="497"/>
    </location>
</feature>
<accession>A0A669CZ38</accession>
<keyword evidence="7" id="KW-0325">Glycoprotein</keyword>
<feature type="compositionally biased region" description="Basic and acidic residues" evidence="10">
    <location>
        <begin position="644"/>
        <end position="659"/>
    </location>
</feature>
<feature type="compositionally biased region" description="Polar residues" evidence="10">
    <location>
        <begin position="800"/>
        <end position="811"/>
    </location>
</feature>
<feature type="compositionally biased region" description="Basic and acidic residues" evidence="10">
    <location>
        <begin position="336"/>
        <end position="471"/>
    </location>
</feature>
<reference evidence="14" key="1">
    <citation type="submission" date="2012-01" db="EMBL/GenBank/DDBJ databases">
        <title>The Genome Sequence of Oreochromis niloticus (Nile Tilapia).</title>
        <authorList>
            <consortium name="Broad Institute Genome Assembly Team"/>
            <consortium name="Broad Institute Sequencing Platform"/>
            <person name="Di Palma F."/>
            <person name="Johnson J."/>
            <person name="Lander E.S."/>
            <person name="Lindblad-Toh K."/>
        </authorList>
    </citation>
    <scope>NUCLEOTIDE SEQUENCE [LARGE SCALE GENOMIC DNA]</scope>
</reference>
<name>A0A669CZ38_ORENI</name>
<evidence type="ECO:0000256" key="4">
    <source>
        <dbReference type="ARBA" id="ARBA00022989"/>
    </source>
</evidence>
<feature type="compositionally biased region" description="Polar residues" evidence="10">
    <location>
        <begin position="624"/>
        <end position="633"/>
    </location>
</feature>
<dbReference type="InterPro" id="IPR007110">
    <property type="entry name" value="Ig-like_dom"/>
</dbReference>
<proteinExistence type="inferred from homology"/>
<reference evidence="13" key="3">
    <citation type="submission" date="2025-09" db="UniProtKB">
        <authorList>
            <consortium name="Ensembl"/>
        </authorList>
    </citation>
    <scope>IDENTIFICATION</scope>
</reference>
<dbReference type="SMART" id="SM00409">
    <property type="entry name" value="IG"/>
    <property type="match status" value="2"/>
</dbReference>
<evidence type="ECO:0000256" key="3">
    <source>
        <dbReference type="ARBA" id="ARBA00022729"/>
    </source>
</evidence>
<organism evidence="13 14">
    <name type="scientific">Oreochromis niloticus</name>
    <name type="common">Nile tilapia</name>
    <name type="synonym">Tilapia nilotica</name>
    <dbReference type="NCBI Taxonomy" id="8128"/>
    <lineage>
        <taxon>Eukaryota</taxon>
        <taxon>Metazoa</taxon>
        <taxon>Chordata</taxon>
        <taxon>Craniata</taxon>
        <taxon>Vertebrata</taxon>
        <taxon>Euteleostomi</taxon>
        <taxon>Actinopterygii</taxon>
        <taxon>Neopterygii</taxon>
        <taxon>Teleostei</taxon>
        <taxon>Neoteleostei</taxon>
        <taxon>Acanthomorphata</taxon>
        <taxon>Ovalentaria</taxon>
        <taxon>Cichlomorphae</taxon>
        <taxon>Cichliformes</taxon>
        <taxon>Cichlidae</taxon>
        <taxon>African cichlids</taxon>
        <taxon>Pseudocrenilabrinae</taxon>
        <taxon>Oreochromini</taxon>
        <taxon>Oreochromis</taxon>
    </lineage>
</organism>
<evidence type="ECO:0000256" key="5">
    <source>
        <dbReference type="ARBA" id="ARBA00023136"/>
    </source>
</evidence>
<keyword evidence="5 11" id="KW-0472">Membrane</keyword>
<feature type="compositionally biased region" description="Basic and acidic residues" evidence="10">
    <location>
        <begin position="765"/>
        <end position="799"/>
    </location>
</feature>
<dbReference type="FunFam" id="2.60.40.10:FF:000088">
    <property type="entry name" value="Butyrophilin subfamily 1 member A1"/>
    <property type="match status" value="1"/>
</dbReference>
<feature type="domain" description="Ig-like" evidence="12">
    <location>
        <begin position="148"/>
        <end position="252"/>
    </location>
</feature>
<dbReference type="GO" id="GO:0001817">
    <property type="term" value="P:regulation of cytokine production"/>
    <property type="evidence" value="ECO:0007669"/>
    <property type="project" value="TreeGrafter"/>
</dbReference>
<feature type="region of interest" description="Disordered" evidence="10">
    <location>
        <begin position="309"/>
        <end position="659"/>
    </location>
</feature>
<evidence type="ECO:0000256" key="7">
    <source>
        <dbReference type="ARBA" id="ARBA00023180"/>
    </source>
</evidence>
<keyword evidence="14" id="KW-1185">Reference proteome</keyword>
<dbReference type="Proteomes" id="UP000005207">
    <property type="component" value="Linkage group LG3"/>
</dbReference>
<feature type="compositionally biased region" description="Basic and acidic residues" evidence="10">
    <location>
        <begin position="817"/>
        <end position="864"/>
    </location>
</feature>
<dbReference type="PANTHER" id="PTHR24100">
    <property type="entry name" value="BUTYROPHILIN"/>
    <property type="match status" value="1"/>
</dbReference>
<keyword evidence="2 11" id="KW-0812">Transmembrane</keyword>
<protein>
    <submittedName>
        <fullName evidence="13">Glutamic acid-rich protein</fullName>
    </submittedName>
</protein>
<dbReference type="GO" id="GO:0009897">
    <property type="term" value="C:external side of plasma membrane"/>
    <property type="evidence" value="ECO:0007669"/>
    <property type="project" value="TreeGrafter"/>
</dbReference>
<evidence type="ECO:0000256" key="9">
    <source>
        <dbReference type="ARBA" id="ARBA00038221"/>
    </source>
</evidence>
<dbReference type="InParanoid" id="A0A669CZ38"/>
<dbReference type="GeneTree" id="ENSGT01050000244843"/>
<dbReference type="Gene3D" id="2.60.40.10">
    <property type="entry name" value="Immunoglobulins"/>
    <property type="match status" value="2"/>
</dbReference>
<keyword evidence="6" id="KW-1015">Disulfide bond</keyword>
<dbReference type="GO" id="GO:1903037">
    <property type="term" value="P:regulation of leukocyte cell-cell adhesion"/>
    <property type="evidence" value="ECO:0007669"/>
    <property type="project" value="UniProtKB-ARBA"/>
</dbReference>
<feature type="compositionally biased region" description="Basic residues" evidence="10">
    <location>
        <begin position="532"/>
        <end position="550"/>
    </location>
</feature>
<dbReference type="GO" id="GO:0050852">
    <property type="term" value="P:T cell receptor signaling pathway"/>
    <property type="evidence" value="ECO:0007669"/>
    <property type="project" value="TreeGrafter"/>
</dbReference>
<dbReference type="PANTHER" id="PTHR24100:SF151">
    <property type="entry name" value="ICOS LIGAND"/>
    <property type="match status" value="1"/>
</dbReference>
<comment type="subcellular location">
    <subcellularLocation>
        <location evidence="1">Membrane</location>
    </subcellularLocation>
</comment>
<dbReference type="Ensembl" id="ENSONIT00000076611.1">
    <property type="protein sequence ID" value="ENSONIP00000051485.1"/>
    <property type="gene ID" value="ENSONIG00000041042.1"/>
</dbReference>
<feature type="region of interest" description="Disordered" evidence="10">
    <location>
        <begin position="926"/>
        <end position="951"/>
    </location>
</feature>
<feature type="domain" description="Ig-like" evidence="12">
    <location>
        <begin position="63"/>
        <end position="147"/>
    </location>
</feature>
<feature type="compositionally biased region" description="Basic and acidic residues" evidence="10">
    <location>
        <begin position="575"/>
        <end position="604"/>
    </location>
</feature>
<feature type="region of interest" description="Disordered" evidence="10">
    <location>
        <begin position="705"/>
        <end position="911"/>
    </location>
</feature>
<evidence type="ECO:0000259" key="12">
    <source>
        <dbReference type="PROSITE" id="PS50835"/>
    </source>
</evidence>
<evidence type="ECO:0000256" key="8">
    <source>
        <dbReference type="ARBA" id="ARBA00023319"/>
    </source>
</evidence>
<dbReference type="InterPro" id="IPR013106">
    <property type="entry name" value="Ig_V-set"/>
</dbReference>
<dbReference type="GO" id="GO:0042110">
    <property type="term" value="P:T cell activation"/>
    <property type="evidence" value="ECO:0007669"/>
    <property type="project" value="UniProtKB-ARBA"/>
</dbReference>
<evidence type="ECO:0000313" key="14">
    <source>
        <dbReference type="Proteomes" id="UP000005207"/>
    </source>
</evidence>
<feature type="compositionally biased region" description="Acidic residues" evidence="10">
    <location>
        <begin position="926"/>
        <end position="935"/>
    </location>
</feature>
<feature type="compositionally biased region" description="Polar residues" evidence="10">
    <location>
        <begin position="558"/>
        <end position="574"/>
    </location>
</feature>
<feature type="compositionally biased region" description="Polar residues" evidence="10">
    <location>
        <begin position="505"/>
        <end position="517"/>
    </location>
</feature>
<evidence type="ECO:0000256" key="6">
    <source>
        <dbReference type="ARBA" id="ARBA00023157"/>
    </source>
</evidence>
<dbReference type="Pfam" id="PF22705">
    <property type="entry name" value="C2-set_3"/>
    <property type="match status" value="1"/>
</dbReference>
<evidence type="ECO:0000256" key="1">
    <source>
        <dbReference type="ARBA" id="ARBA00004370"/>
    </source>
</evidence>
<keyword evidence="8" id="KW-0393">Immunoglobulin domain</keyword>
<dbReference type="GO" id="GO:0050863">
    <property type="term" value="P:regulation of T cell activation"/>
    <property type="evidence" value="ECO:0007669"/>
    <property type="project" value="UniProtKB-ARBA"/>
</dbReference>
<reference evidence="13" key="2">
    <citation type="submission" date="2025-08" db="UniProtKB">
        <authorList>
            <consortium name="Ensembl"/>
        </authorList>
    </citation>
    <scope>IDENTIFICATION</scope>
</reference>
<dbReference type="InterPro" id="IPR003599">
    <property type="entry name" value="Ig_sub"/>
</dbReference>
<sequence length="951" mass="109317">MLFHFYFQNSTMLHVRDGRTFMVLFDRCSIQVFHAAALFALIHSCRGQSEVIGPLQPVVALIGDDIILPCNLDPVMDAFGLAVEWARADLDPRFVLLSRHGVDLESKKHPSYTSRTSLFTDELKNGNISLKISKVKLSDEGTYRCFVPELDRYTTVQLVVGAASSPAAWINSTISSRVVLQCESAGWYPEPELLWLDGEGNLLSAGPTETLRGPDDLYTVSSRVTVEKRHSNNITCRVQQRNTNQSRETHIHVPDDFFIVISPSSPPSNPTNDPNIIAVVIGALVVLILILAVSFVVWKKRRAKCKKKKSEEDGAEIGLKGESEPLMSGKEEDDDVDRREAQIHEDKREIKQDQLVLETERMKDIKSPQEERINPSNDRESLITIEQETHEEQDVTGREEEHDVDNSGEKKLNEEREIQKGDYEKETEHRQDTKSPEEERMSLSVITKKEPELEMKEKTPEQQSRRGREEEQNMNMRGEQRNKDEIHLRSTDDDRINQDVMAEKVSQSTTEQQTNEVQGRDEEGDVDNSGEKKRKKKQKKMIKKKTKKKQSKELDADSSGTKTSAVAETGSQFEMKQETREEQSRRGRYEIHNVDIRGEQRNEDEIQTGSTGDDRINQFIMAENVSQSTAEQQTNEEEMTGRGIKAEGAEGEGEKKKEAEKDCIELCLVPLREKLKKSIVLVKEGKSLQLSSFTSLISDVKFLTSHLSSDQEPQREKETQQEQLVEKRQMERNVDMKKSDTEKKRAEENRDDGNNLYSVFMAQKETQREKLEPERQREENQRDNMGMTERKTEEQRGQTESRISSVSSKVPLNTDLKIQDKTRGQNHEKQPDETSQQSREDIREQPEKLRGAERKERAQGKELEVNEGLTYEETNRKDKKRQKLQLPHEGELQAERQVNVNEKEQLEESVSLTERGVVCLQEKQEEELMETDQPCDVDRLNIQSRENTHKK</sequence>
<evidence type="ECO:0000256" key="11">
    <source>
        <dbReference type="SAM" id="Phobius"/>
    </source>
</evidence>
<dbReference type="Pfam" id="PF07686">
    <property type="entry name" value="V-set"/>
    <property type="match status" value="1"/>
</dbReference>
<keyword evidence="3" id="KW-0732">Signal</keyword>
<dbReference type="InterPro" id="IPR050504">
    <property type="entry name" value="IgSF_BTN/MOG"/>
</dbReference>
<evidence type="ECO:0000256" key="10">
    <source>
        <dbReference type="SAM" id="MobiDB-lite"/>
    </source>
</evidence>
<dbReference type="PROSITE" id="PS50835">
    <property type="entry name" value="IG_LIKE"/>
    <property type="match status" value="2"/>
</dbReference>
<feature type="transmembrane region" description="Helical" evidence="11">
    <location>
        <begin position="276"/>
        <end position="298"/>
    </location>
</feature>
<comment type="similarity">
    <text evidence="9">Belongs to the SKINT family.</text>
</comment>
<dbReference type="InterPro" id="IPR053896">
    <property type="entry name" value="BTN3A2-like_Ig-C"/>
</dbReference>
<evidence type="ECO:0000313" key="13">
    <source>
        <dbReference type="Ensembl" id="ENSONIP00000051485.1"/>
    </source>
</evidence>